<dbReference type="InterPro" id="IPR052945">
    <property type="entry name" value="Mitotic_Regulator"/>
</dbReference>
<dbReference type="SMART" id="SM00671">
    <property type="entry name" value="SEL1"/>
    <property type="match status" value="3"/>
</dbReference>
<feature type="compositionally biased region" description="Low complexity" evidence="1">
    <location>
        <begin position="446"/>
        <end position="455"/>
    </location>
</feature>
<dbReference type="GeneID" id="25283610"/>
<feature type="region of interest" description="Disordered" evidence="1">
    <location>
        <begin position="123"/>
        <end position="311"/>
    </location>
</feature>
<dbReference type="PANTHER" id="PTHR43628">
    <property type="entry name" value="ACTIVATOR OF C KINASE PROTEIN 1-RELATED"/>
    <property type="match status" value="1"/>
</dbReference>
<reference evidence="2 3" key="1">
    <citation type="submission" date="2013-03" db="EMBL/GenBank/DDBJ databases">
        <title>The Genome Sequence of Exophiala aquamarina CBS 119918.</title>
        <authorList>
            <consortium name="The Broad Institute Genomics Platform"/>
            <person name="Cuomo C."/>
            <person name="de Hoog S."/>
            <person name="Gorbushina A."/>
            <person name="Walker B."/>
            <person name="Young S.K."/>
            <person name="Zeng Q."/>
            <person name="Gargeya S."/>
            <person name="Fitzgerald M."/>
            <person name="Haas B."/>
            <person name="Abouelleil A."/>
            <person name="Allen A.W."/>
            <person name="Alvarado L."/>
            <person name="Arachchi H.M."/>
            <person name="Berlin A.M."/>
            <person name="Chapman S.B."/>
            <person name="Gainer-Dewar J."/>
            <person name="Goldberg J."/>
            <person name="Griggs A."/>
            <person name="Gujja S."/>
            <person name="Hansen M."/>
            <person name="Howarth C."/>
            <person name="Imamovic A."/>
            <person name="Ireland A."/>
            <person name="Larimer J."/>
            <person name="McCowan C."/>
            <person name="Murphy C."/>
            <person name="Pearson M."/>
            <person name="Poon T.W."/>
            <person name="Priest M."/>
            <person name="Roberts A."/>
            <person name="Saif S."/>
            <person name="Shea T."/>
            <person name="Sisk P."/>
            <person name="Sykes S."/>
            <person name="Wortman J."/>
            <person name="Nusbaum C."/>
            <person name="Birren B."/>
        </authorList>
    </citation>
    <scope>NUCLEOTIDE SEQUENCE [LARGE SCALE GENOMIC DNA]</scope>
    <source>
        <strain evidence="2 3">CBS 119918</strain>
    </source>
</reference>
<proteinExistence type="predicted"/>
<feature type="compositionally biased region" description="Polar residues" evidence="1">
    <location>
        <begin position="265"/>
        <end position="283"/>
    </location>
</feature>
<gene>
    <name evidence="2" type="ORF">A1O9_08699</name>
</gene>
<dbReference type="Pfam" id="PF08238">
    <property type="entry name" value="Sel1"/>
    <property type="match status" value="3"/>
</dbReference>
<dbReference type="EMBL" id="AMGV01000008">
    <property type="protein sequence ID" value="KEF55046.1"/>
    <property type="molecule type" value="Genomic_DNA"/>
</dbReference>
<feature type="compositionally biased region" description="Low complexity" evidence="1">
    <location>
        <begin position="241"/>
        <end position="264"/>
    </location>
</feature>
<feature type="compositionally biased region" description="Low complexity" evidence="1">
    <location>
        <begin position="388"/>
        <end position="398"/>
    </location>
</feature>
<name>A0A072P5A0_9EURO</name>
<dbReference type="Gene3D" id="1.25.40.10">
    <property type="entry name" value="Tetratricopeptide repeat domain"/>
    <property type="match status" value="1"/>
</dbReference>
<dbReference type="InterPro" id="IPR011990">
    <property type="entry name" value="TPR-like_helical_dom_sf"/>
</dbReference>
<protein>
    <recommendedName>
        <fullName evidence="4">Cell cycle inhibitor Nif1</fullName>
    </recommendedName>
</protein>
<dbReference type="GO" id="GO:0032153">
    <property type="term" value="C:cell division site"/>
    <property type="evidence" value="ECO:0007669"/>
    <property type="project" value="TreeGrafter"/>
</dbReference>
<feature type="compositionally biased region" description="Polar residues" evidence="1">
    <location>
        <begin position="11"/>
        <end position="29"/>
    </location>
</feature>
<feature type="compositionally biased region" description="Basic and acidic residues" evidence="1">
    <location>
        <begin position="675"/>
        <end position="700"/>
    </location>
</feature>
<feature type="region of interest" description="Disordered" evidence="1">
    <location>
        <begin position="375"/>
        <end position="488"/>
    </location>
</feature>
<feature type="compositionally biased region" description="Polar residues" evidence="1">
    <location>
        <begin position="179"/>
        <end position="209"/>
    </location>
</feature>
<feature type="compositionally biased region" description="Polar residues" evidence="1">
    <location>
        <begin position="421"/>
        <end position="440"/>
    </location>
</feature>
<dbReference type="VEuPathDB" id="FungiDB:A1O9_08699"/>
<dbReference type="GO" id="GO:0010972">
    <property type="term" value="P:negative regulation of G2/M transition of mitotic cell cycle"/>
    <property type="evidence" value="ECO:0007669"/>
    <property type="project" value="TreeGrafter"/>
</dbReference>
<comment type="caution">
    <text evidence="2">The sequence shown here is derived from an EMBL/GenBank/DDBJ whole genome shotgun (WGS) entry which is preliminary data.</text>
</comment>
<dbReference type="PANTHER" id="PTHR43628:SF11">
    <property type="entry name" value="PROTEIN DSF2"/>
    <property type="match status" value="1"/>
</dbReference>
<dbReference type="SUPFAM" id="SSF81901">
    <property type="entry name" value="HCP-like"/>
    <property type="match status" value="1"/>
</dbReference>
<dbReference type="AlphaFoldDB" id="A0A072P5A0"/>
<dbReference type="STRING" id="1182545.A0A072P5A0"/>
<feature type="compositionally biased region" description="Polar residues" evidence="1">
    <location>
        <begin position="471"/>
        <end position="488"/>
    </location>
</feature>
<feature type="compositionally biased region" description="Polar residues" evidence="1">
    <location>
        <begin position="292"/>
        <end position="301"/>
    </location>
</feature>
<feature type="region of interest" description="Disordered" evidence="1">
    <location>
        <begin position="1"/>
        <end position="39"/>
    </location>
</feature>
<feature type="compositionally biased region" description="Polar residues" evidence="1">
    <location>
        <begin position="144"/>
        <end position="155"/>
    </location>
</feature>
<evidence type="ECO:0000313" key="2">
    <source>
        <dbReference type="EMBL" id="KEF55046.1"/>
    </source>
</evidence>
<keyword evidence="3" id="KW-1185">Reference proteome</keyword>
<feature type="region of interest" description="Disordered" evidence="1">
    <location>
        <begin position="675"/>
        <end position="717"/>
    </location>
</feature>
<sequence length="717" mass="78003">MNRPNFIELPESNSRSASALSKNGMTSPRIQHFDGDVPPTLSPLDAIAARSRKLAKELEETRKAGERRMSRLPPQVVTESLTEHQNNRPPIFRALSEGTDTLPPLPSIPIHIDRPGYFPRVANPSNRPASQHARMSVALKPAQEQESTANTTPSHSTEDVRDYFGAPRVESPPPLNDEASFSTIQGANPRLNSQTDPFRQISTNSQPDLTLNLAPPQPHSHRLRPYQDASDDDYTSSNAGSTFSQSRKLSSSSGVSVPHSPISPYLQSHARTPSGNSIGSPTRGSFPRNFSRPMSSASMQNLRGEKSPGKAPLAMRASHLRQTSSFDGADIPTGFMAGQASSYTHMTYSLPRGRLVSARISHPFLGLNALTSGGQGPLSEGKMSNEVAAPSPMPSARPSQEEPQRSGFSFDLDTERGMTAEDTSPSTYHTPTGSLRSNDSGPVKRTTGLSPGTGLKPPPTPLSPVEEMSHSSRSNSTIRPSTTRSVSNYQSHSADDHVAKAIELHENGNLKESTYHLRIAANKGHATGMLLYALACRHGWGMRANQKEGIQWLRKAVDCAMLEVADDENPTGSKPASDFNDKKTHRAQFALSIYELGVSHLNGWGIEQDKALALRCFEIAGSWGDSDALSEAGFCYAEGIGCKKDMKKAAKFYRMAEAKGVSMIGNSWIHKEKYNDTHDGPNDIADRSRSPFKTSLEKSRTKSKSRGIFGRKKSTHT</sequence>
<feature type="compositionally biased region" description="Basic residues" evidence="1">
    <location>
        <begin position="701"/>
        <end position="717"/>
    </location>
</feature>
<dbReference type="InterPro" id="IPR006597">
    <property type="entry name" value="Sel1-like"/>
</dbReference>
<dbReference type="OrthoDB" id="2384430at2759"/>
<organism evidence="2 3">
    <name type="scientific">Exophiala aquamarina CBS 119918</name>
    <dbReference type="NCBI Taxonomy" id="1182545"/>
    <lineage>
        <taxon>Eukaryota</taxon>
        <taxon>Fungi</taxon>
        <taxon>Dikarya</taxon>
        <taxon>Ascomycota</taxon>
        <taxon>Pezizomycotina</taxon>
        <taxon>Eurotiomycetes</taxon>
        <taxon>Chaetothyriomycetidae</taxon>
        <taxon>Chaetothyriales</taxon>
        <taxon>Herpotrichiellaceae</taxon>
        <taxon>Exophiala</taxon>
    </lineage>
</organism>
<dbReference type="HOGENOM" id="CLU_011273_0_0_1"/>
<evidence type="ECO:0000256" key="1">
    <source>
        <dbReference type="SAM" id="MobiDB-lite"/>
    </source>
</evidence>
<dbReference type="RefSeq" id="XP_013257636.1">
    <property type="nucleotide sequence ID" value="XM_013402182.1"/>
</dbReference>
<accession>A0A072P5A0</accession>
<dbReference type="Proteomes" id="UP000027920">
    <property type="component" value="Unassembled WGS sequence"/>
</dbReference>
<evidence type="ECO:0000313" key="3">
    <source>
        <dbReference type="Proteomes" id="UP000027920"/>
    </source>
</evidence>
<evidence type="ECO:0008006" key="4">
    <source>
        <dbReference type="Google" id="ProtNLM"/>
    </source>
</evidence>